<dbReference type="EMBL" id="MUXU01000071">
    <property type="protein sequence ID" value="OOR87524.1"/>
    <property type="molecule type" value="Genomic_DNA"/>
</dbReference>
<evidence type="ECO:0000313" key="9">
    <source>
        <dbReference type="Proteomes" id="UP000190435"/>
    </source>
</evidence>
<dbReference type="PANTHER" id="PTHR37937">
    <property type="entry name" value="CONJUGATIVE TRANSFER: DNA TRANSPORT"/>
    <property type="match status" value="1"/>
</dbReference>
<evidence type="ECO:0000256" key="4">
    <source>
        <dbReference type="ARBA" id="ARBA00022692"/>
    </source>
</evidence>
<dbReference type="InterPro" id="IPR051539">
    <property type="entry name" value="T4SS-coupling_protein"/>
</dbReference>
<comment type="similarity">
    <text evidence="2">Belongs to the VirD4/TraG family.</text>
</comment>
<keyword evidence="6" id="KW-0472">Membrane</keyword>
<evidence type="ECO:0000313" key="7">
    <source>
        <dbReference type="EMBL" id="OOR87524.1"/>
    </source>
</evidence>
<name>A0A1S9ZVL3_9GAMM</name>
<dbReference type="Gene3D" id="3.40.50.300">
    <property type="entry name" value="P-loop containing nucleotide triphosphate hydrolases"/>
    <property type="match status" value="2"/>
</dbReference>
<evidence type="ECO:0000313" key="10">
    <source>
        <dbReference type="Proteomes" id="UP000255279"/>
    </source>
</evidence>
<dbReference type="STRING" id="34060.B0181_10225"/>
<reference evidence="8 10" key="2">
    <citation type="submission" date="2018-06" db="EMBL/GenBank/DDBJ databases">
        <authorList>
            <consortium name="Pathogen Informatics"/>
            <person name="Doyle S."/>
        </authorList>
    </citation>
    <scope>NUCLEOTIDE SEQUENCE [LARGE SCALE GENOMIC DNA]</scope>
    <source>
        <strain evidence="8 10">NCTC10293</strain>
    </source>
</reference>
<evidence type="ECO:0000256" key="2">
    <source>
        <dbReference type="ARBA" id="ARBA00008806"/>
    </source>
</evidence>
<keyword evidence="3" id="KW-1003">Cell membrane</keyword>
<evidence type="ECO:0000313" key="8">
    <source>
        <dbReference type="EMBL" id="STZ14957.1"/>
    </source>
</evidence>
<evidence type="ECO:0000256" key="1">
    <source>
        <dbReference type="ARBA" id="ARBA00004651"/>
    </source>
</evidence>
<evidence type="ECO:0000256" key="6">
    <source>
        <dbReference type="ARBA" id="ARBA00023136"/>
    </source>
</evidence>
<protein>
    <submittedName>
        <fullName evidence="8">Type IV secretion system component VirD4</fullName>
    </submittedName>
</protein>
<sequence length="483" mass="54151">MSSLFLGIFLAIALAALPLIVVAANQSNGANSSGRRSRSAYDSRRLRQMLNKSAGEPLAFYHKRIFGEPDVVTVGNQTRGLIVGSSGTGKTNYILAQLWEWGKSGKSFVVTDIKPQIFGVLAKNGFFEHFGYKPIVINPNDAYAHKYNLLDDICLDLDSELDEILYILIPSHAEDAAFADFGRLIFKAIILDLGADASLSAAYRKLAAFANAEKLLNYLKRSENPKVVKFANQAATISSNERFAASGINAIVSALEFLNNDVIAQSQEPSKPLRLRELLKQNKVAVFLQFEQEYQNSNEKLYSATVQAIITFLMSNYKHRKEVLLLFDELLNGGKINQLADKFNTMRSYKLPSFLYIQSIAGIYEKYGIYEADKLMAACDFQVCYRTNDQQTADFFAKKSGLVEVTYKSFSDRPKGEGGGVERTVSYRTEKEQLVSQENLFRMKEGEALVFYRGEVAITKMPEHYKDTPMKQIEDEVRLGDFG</sequence>
<dbReference type="SUPFAM" id="SSF52540">
    <property type="entry name" value="P-loop containing nucleoside triphosphate hydrolases"/>
    <property type="match status" value="1"/>
</dbReference>
<keyword evidence="4" id="KW-0812">Transmembrane</keyword>
<evidence type="ECO:0000256" key="5">
    <source>
        <dbReference type="ARBA" id="ARBA00022989"/>
    </source>
</evidence>
<dbReference type="InterPro" id="IPR003688">
    <property type="entry name" value="TraG/VirD4"/>
</dbReference>
<dbReference type="AlphaFoldDB" id="A0A1S9ZVL3"/>
<organism evidence="7 9">
    <name type="scientific">Moraxella caviae</name>
    <dbReference type="NCBI Taxonomy" id="34060"/>
    <lineage>
        <taxon>Bacteria</taxon>
        <taxon>Pseudomonadati</taxon>
        <taxon>Pseudomonadota</taxon>
        <taxon>Gammaproteobacteria</taxon>
        <taxon>Moraxellales</taxon>
        <taxon>Moraxellaceae</taxon>
        <taxon>Moraxella</taxon>
    </lineage>
</organism>
<reference evidence="7 9" key="1">
    <citation type="submission" date="2017-02" db="EMBL/GenBank/DDBJ databases">
        <title>Draft genome sequence of Moraxella caviae CCUG 355 type strain.</title>
        <authorList>
            <person name="Engstrom-Jakobsson H."/>
            <person name="Salva-Serra F."/>
            <person name="Thorell K."/>
            <person name="Gonzales-Siles L."/>
            <person name="Karlsson R."/>
            <person name="Boulund F."/>
            <person name="Engstrand L."/>
            <person name="Moore E."/>
        </authorList>
    </citation>
    <scope>NUCLEOTIDE SEQUENCE [LARGE SCALE GENOMIC DNA]</scope>
    <source>
        <strain evidence="7 9">CCUG 355</strain>
    </source>
</reference>
<dbReference type="Proteomes" id="UP000190435">
    <property type="component" value="Unassembled WGS sequence"/>
</dbReference>
<evidence type="ECO:0000256" key="3">
    <source>
        <dbReference type="ARBA" id="ARBA00022475"/>
    </source>
</evidence>
<accession>A0A1S9ZVL3</accession>
<dbReference type="PANTHER" id="PTHR37937:SF1">
    <property type="entry name" value="CONJUGATIVE TRANSFER: DNA TRANSPORT"/>
    <property type="match status" value="1"/>
</dbReference>
<dbReference type="InterPro" id="IPR027417">
    <property type="entry name" value="P-loop_NTPase"/>
</dbReference>
<dbReference type="RefSeq" id="WP_078277390.1">
    <property type="nucleotide sequence ID" value="NZ_MUXU01000071.1"/>
</dbReference>
<dbReference type="EMBL" id="UGQE01000005">
    <property type="protein sequence ID" value="STZ14957.1"/>
    <property type="molecule type" value="Genomic_DNA"/>
</dbReference>
<keyword evidence="5" id="KW-1133">Transmembrane helix</keyword>
<proteinExistence type="inferred from homology"/>
<dbReference type="GO" id="GO:0005886">
    <property type="term" value="C:plasma membrane"/>
    <property type="evidence" value="ECO:0007669"/>
    <property type="project" value="UniProtKB-SubCell"/>
</dbReference>
<dbReference type="Pfam" id="PF02534">
    <property type="entry name" value="T4SS-DNA_transf"/>
    <property type="match status" value="1"/>
</dbReference>
<dbReference type="Proteomes" id="UP000255279">
    <property type="component" value="Unassembled WGS sequence"/>
</dbReference>
<dbReference type="OrthoDB" id="102453at2"/>
<gene>
    <name evidence="7" type="ORF">B0181_10225</name>
    <name evidence="8" type="ORF">NCTC10293_02564</name>
</gene>
<keyword evidence="9" id="KW-1185">Reference proteome</keyword>
<comment type="subcellular location">
    <subcellularLocation>
        <location evidence="1">Cell membrane</location>
        <topology evidence="1">Multi-pass membrane protein</topology>
    </subcellularLocation>
</comment>
<dbReference type="CDD" id="cd01127">
    <property type="entry name" value="TrwB_TraG_TraD_VirD4"/>
    <property type="match status" value="1"/>
</dbReference>